<dbReference type="ExpressionAtlas" id="A0A1D6GNN8">
    <property type="expression patterns" value="baseline and differential"/>
</dbReference>
<keyword evidence="3" id="KW-1133">Transmembrane helix</keyword>
<dbReference type="InterPro" id="IPR011989">
    <property type="entry name" value="ARM-like"/>
</dbReference>
<dbReference type="InterPro" id="IPR039874">
    <property type="entry name" value="WAPL"/>
</dbReference>
<dbReference type="EMBL" id="CM000781">
    <property type="protein sequence ID" value="AQK64834.1"/>
    <property type="molecule type" value="Genomic_DNA"/>
</dbReference>
<dbReference type="CDD" id="cd07989">
    <property type="entry name" value="LPLAT_AGPAT-like"/>
    <property type="match status" value="1"/>
</dbReference>
<evidence type="ECO:0000313" key="5">
    <source>
        <dbReference type="EMBL" id="AQK64834.1"/>
    </source>
</evidence>
<dbReference type="PANTHER" id="PTHR22100:SF13">
    <property type="entry name" value="WINGS APART-LIKE PROTEIN HOMOLOG"/>
    <property type="match status" value="1"/>
</dbReference>
<accession>A0A1D6GNN8</accession>
<feature type="transmembrane region" description="Helical" evidence="3">
    <location>
        <begin position="883"/>
        <end position="901"/>
    </location>
</feature>
<dbReference type="AlphaFoldDB" id="A0A1D6GNN8"/>
<dbReference type="InterPro" id="IPR002123">
    <property type="entry name" value="Plipid/glycerol_acylTrfase"/>
</dbReference>
<dbReference type="IntAct" id="A0A1D6GNN8">
    <property type="interactions" value="2"/>
</dbReference>
<evidence type="ECO:0000259" key="4">
    <source>
        <dbReference type="SMART" id="SM00563"/>
    </source>
</evidence>
<dbReference type="STRING" id="4577.A0A1D6GNN8"/>
<dbReference type="GO" id="GO:0016746">
    <property type="term" value="F:acyltransferase activity"/>
    <property type="evidence" value="ECO:0007669"/>
    <property type="project" value="InterPro"/>
</dbReference>
<organism evidence="5">
    <name type="scientific">Zea mays</name>
    <name type="common">Maize</name>
    <dbReference type="NCBI Taxonomy" id="4577"/>
    <lineage>
        <taxon>Eukaryota</taxon>
        <taxon>Viridiplantae</taxon>
        <taxon>Streptophyta</taxon>
        <taxon>Embryophyta</taxon>
        <taxon>Tracheophyta</taxon>
        <taxon>Spermatophyta</taxon>
        <taxon>Magnoliopsida</taxon>
        <taxon>Liliopsida</taxon>
        <taxon>Poales</taxon>
        <taxon>Poaceae</taxon>
        <taxon>PACMAD clade</taxon>
        <taxon>Panicoideae</taxon>
        <taxon>Andropogonodae</taxon>
        <taxon>Andropogoneae</taxon>
        <taxon>Tripsacinae</taxon>
        <taxon>Zea</taxon>
    </lineage>
</organism>
<dbReference type="PANTHER" id="PTHR22100">
    <property type="entry name" value="WINGS APART-LIKE PROTEIN HOMOLOG"/>
    <property type="match status" value="1"/>
</dbReference>
<dbReference type="Pfam" id="PF01553">
    <property type="entry name" value="Acyltransferase"/>
    <property type="match status" value="1"/>
</dbReference>
<comment type="similarity">
    <text evidence="1">Belongs to the WAPL family.</text>
</comment>
<evidence type="ECO:0000256" key="3">
    <source>
        <dbReference type="SAM" id="Phobius"/>
    </source>
</evidence>
<feature type="region of interest" description="Disordered" evidence="2">
    <location>
        <begin position="1"/>
        <end position="26"/>
    </location>
</feature>
<dbReference type="SMR" id="A0A1D6GNN8"/>
<keyword evidence="3" id="KW-0472">Membrane</keyword>
<feature type="compositionally biased region" description="Basic residues" evidence="2">
    <location>
        <begin position="1"/>
        <end position="11"/>
    </location>
</feature>
<proteinExistence type="inferred from homology"/>
<feature type="compositionally biased region" description="Low complexity" evidence="2">
    <location>
        <begin position="38"/>
        <end position="54"/>
    </location>
</feature>
<feature type="transmembrane region" description="Helical" evidence="3">
    <location>
        <begin position="787"/>
        <end position="810"/>
    </location>
</feature>
<name>A0A1D6GNN8_MAIZE</name>
<evidence type="ECO:0000256" key="1">
    <source>
        <dbReference type="ARBA" id="ARBA00006854"/>
    </source>
</evidence>
<dbReference type="InterPro" id="IPR022771">
    <property type="entry name" value="WAPL_C"/>
</dbReference>
<protein>
    <submittedName>
        <fullName evidence="5">WAPL (Wings apart-like protein regulation of heterochromatin) protein</fullName>
    </submittedName>
</protein>
<feature type="compositionally biased region" description="Basic residues" evidence="2">
    <location>
        <begin position="513"/>
        <end position="524"/>
    </location>
</feature>
<dbReference type="InParanoid" id="A0A1D6GNN8"/>
<feature type="region of interest" description="Disordered" evidence="2">
    <location>
        <begin position="467"/>
        <end position="528"/>
    </location>
</feature>
<dbReference type="SMART" id="SM00563">
    <property type="entry name" value="PlsC"/>
    <property type="match status" value="1"/>
</dbReference>
<keyword evidence="3" id="KW-0812">Transmembrane</keyword>
<gene>
    <name evidence="5" type="ORF">ZEAMMB73_Zm00001d013935</name>
</gene>
<evidence type="ECO:0000256" key="2">
    <source>
        <dbReference type="SAM" id="MobiDB-lite"/>
    </source>
</evidence>
<feature type="region of interest" description="Disordered" evidence="2">
    <location>
        <begin position="38"/>
        <end position="85"/>
    </location>
</feature>
<reference evidence="5" key="1">
    <citation type="submission" date="2015-12" db="EMBL/GenBank/DDBJ databases">
        <title>Update maize B73 reference genome by single molecule sequencing technologies.</title>
        <authorList>
            <consortium name="Maize Genome Sequencing Project"/>
            <person name="Ware D."/>
        </authorList>
    </citation>
    <scope>NUCLEOTIDE SEQUENCE</scope>
    <source>
        <tissue evidence="5">Seedling</tissue>
    </source>
</reference>
<dbReference type="Gene3D" id="1.25.10.10">
    <property type="entry name" value="Leucine-rich Repeat Variant"/>
    <property type="match status" value="1"/>
</dbReference>
<dbReference type="SUPFAM" id="SSF69593">
    <property type="entry name" value="Glycerol-3-phosphate (1)-acyltransferase"/>
    <property type="match status" value="1"/>
</dbReference>
<sequence>MILRTYGRRSRSFSDGGGGVSSSQDAFDCDDAADLLVSSASQPLPLPPSQESSSMWDFDEDPPPSPPRPRPEGRRRGARRGGWELAEAPAVAPTATLMEAEEYGEMMESVDEVTFALDGLRPAAQKRTRRASLLALLGICASAERRRVLRSQGLVQQIIDAILVLDIDDPPCAIAAGALLFVLASDVQDNNSLDSETCVHFLLKLLNPPVNVVDAKAPSIGSKLLGISKFQMLNSSNKDADSSSEDILLKVEEILLSCKEIKPLDSDDKKTTRPELCSKWLALLTMEKACLSAVALEDTSEMVLKLGGNFKETLRQSGGLDNIFNVMVNCHSELEVTAYLFNITTAQDFNVKLETHFWNLIVIPVAAALSLLQKPSTVSRKADPKNTKVCNGACSADSRCLNLLNHHGKCNNSKKKSPLLNHHGKCQDCSSTKFNGASLKLNVRKDRSKANSTRGSSGWISIKARTSDWNSREMAKKRRLSENAQTALSNGGDDPFAFDDTDQEPSNWDPFGPKRKSPQKRAKRSNGELVLDDCDTAVTGSPELCQPEGINQSGATSDSKAADESNLLEDCLLASVKVLMNLANDNPSGCEQIASCGGINTMASLIIKHFPSFDFSMDSNNQMKERVSSGDLSSSQNSKSLQIKTKQLRAYELDFLVAILGLLVNLVEKDNLNRVRLANARVSVNLSQSPDTEEVEAHCGLASELYVCCHMAVVGGGARSLRHRVSVSVAVFRSPSTQVLATRWRRRRGMVVRSDVVAGGAAAAAAGDSTRALPGQQLASRVRGVCFYLVTAVAAIFLFVAMVVVHPLVLLFDRYRRRAQHYIAKIWATVTISMFYNLEVEGMENLPPNSCPGVYVANHQSFLDIYTLLTLGRCFKFISKTSIFMFPIIGWAMYLLGVIPLRRMDSRSQLDCLKRCVDLVGKGASVFFFPEGTRSRDGKLGVFKRGAFSVAAKTGAPVIAITLIGTGKLMPSGMEGILNSGSVKVIIHRPIQGNDAETLCSEARNVIADTLLLHGYGAH</sequence>
<dbReference type="Pfam" id="PF07814">
    <property type="entry name" value="WAPL"/>
    <property type="match status" value="1"/>
</dbReference>
<feature type="domain" description="Phospholipid/glycerol acyltransferase" evidence="4">
    <location>
        <begin position="853"/>
        <end position="966"/>
    </location>
</feature>